<protein>
    <submittedName>
        <fullName evidence="2">DUF4262 domain-containing protein</fullName>
    </submittedName>
</protein>
<comment type="caution">
    <text evidence="2">The sequence shown here is derived from an EMBL/GenBank/DDBJ whole genome shotgun (WGS) entry which is preliminary data.</text>
</comment>
<name>A0ABV6CPS4_9SPHN</name>
<gene>
    <name evidence="2" type="ORF">ACFFJC_00440</name>
</gene>
<proteinExistence type="predicted"/>
<accession>A0ABV6CPS4</accession>
<feature type="region of interest" description="Disordered" evidence="1">
    <location>
        <begin position="25"/>
        <end position="59"/>
    </location>
</feature>
<evidence type="ECO:0000313" key="3">
    <source>
        <dbReference type="Proteomes" id="UP001589798"/>
    </source>
</evidence>
<dbReference type="Pfam" id="PF14081">
    <property type="entry name" value="DUF4262"/>
    <property type="match status" value="1"/>
</dbReference>
<organism evidence="2 3">
    <name type="scientific">Novosphingobium soli</name>
    <dbReference type="NCBI Taxonomy" id="574956"/>
    <lineage>
        <taxon>Bacteria</taxon>
        <taxon>Pseudomonadati</taxon>
        <taxon>Pseudomonadota</taxon>
        <taxon>Alphaproteobacteria</taxon>
        <taxon>Sphingomonadales</taxon>
        <taxon>Sphingomonadaceae</taxon>
        <taxon>Novosphingobium</taxon>
    </lineage>
</organism>
<dbReference type="EMBL" id="JBHLWK010000001">
    <property type="protein sequence ID" value="MFC0202734.1"/>
    <property type="molecule type" value="Genomic_DNA"/>
</dbReference>
<dbReference type="Proteomes" id="UP001589798">
    <property type="component" value="Unassembled WGS sequence"/>
</dbReference>
<dbReference type="InterPro" id="IPR025358">
    <property type="entry name" value="DUF4262"/>
</dbReference>
<evidence type="ECO:0000313" key="2">
    <source>
        <dbReference type="EMBL" id="MFC0202734.1"/>
    </source>
</evidence>
<dbReference type="RefSeq" id="WP_379485603.1">
    <property type="nucleotide sequence ID" value="NZ_JBHLWK010000001.1"/>
</dbReference>
<feature type="compositionally biased region" description="Acidic residues" evidence="1">
    <location>
        <begin position="30"/>
        <end position="58"/>
    </location>
</feature>
<reference evidence="2 3" key="1">
    <citation type="submission" date="2024-09" db="EMBL/GenBank/DDBJ databases">
        <authorList>
            <person name="Sun Q."/>
            <person name="Mori K."/>
        </authorList>
    </citation>
    <scope>NUCLEOTIDE SEQUENCE [LARGE SCALE GENOMIC DNA]</scope>
    <source>
        <strain evidence="2 3">CCM 7706</strain>
    </source>
</reference>
<keyword evidence="3" id="KW-1185">Reference proteome</keyword>
<evidence type="ECO:0000256" key="1">
    <source>
        <dbReference type="SAM" id="MobiDB-lite"/>
    </source>
</evidence>
<sequence>MRDDRLSRYEQQILDNVEEFGCHITVVGPAEDDDDHGDVDDDYDDDRDDDDRDDDEGGTEERFAYSVGFRRTVSQPEVIVFGFSTALSAAVINGVLDMCREGLVLEDWKEIDGLLKGHRCVLREVEPECLTPYYFNSAMWFAEHEGEEMTRAMQIVWPGVDDGLFPWDKDCDEAVRDLQTPLYRTSLNS</sequence>